<feature type="region of interest" description="Disordered" evidence="11">
    <location>
        <begin position="1"/>
        <end position="242"/>
    </location>
</feature>
<name>A0A163MN40_ABSGL</name>
<dbReference type="PROSITE" id="PS00107">
    <property type="entry name" value="PROTEIN_KINASE_ATP"/>
    <property type="match status" value="1"/>
</dbReference>
<sequence length="707" mass="79588">MTTTKGSDRPRKDTDNRSRGTSERYGGTSRTKRRRNDEGGQKDENDDTDENSYALGHRRRRREHSGHEKDKRHRSSRDEKRSHHHYNDHKYDTSSRRPERTSDGHRHNSSRDAARKQRPHNVKSALETRPKTASSTIVGNKSVAVTESSLSLSLSLSSPSSSSSSSLSSSSPTVAPTPNTTNQEPPPQIPSPPSPSPPPPPPPPLPPSSSPPPPPPSSSSVTATATGTHTTTIPSSYNLTGEADPSAVAPIVDTYYPYSLIDQTTQQQHSSSSSSSQEQWHYYNDPTNPAWAYDAQQQYDQYQVASATDPAPYYSQHPSVVTDPSMYYAQHYYTEQHDTTSSYYASYQQPPPPPPPLPITYHDPTQSYSGIEELSYPYPTFEDPATLFEKIGQVGEGTYGKVYKARNRKTGQLWALKRIRMKTEKEGFPITAMREIKLLQKLKHERIVLLQEILVSKGSVYMVLEYMDHDLSGILGHPDFRFEPAHAKSLTKQILQGLGYLHRKGILHRDMKGSNLLVNNKGELKIADFGLARIFQKNQPGDYTNRVITLWYRPPELLLGATAYDTAVDVWGVGCIMLEFFVGKPIFNGTDEISQLDSIYKLMGTPTKETWPAVEELPWYTLVRPKQNHENVFRETYKSLLTPGALALSEALLSMDPLNRPTAAEALEFDYFKTEEPKDRLPANLLDMNDDWHDFESKQRKRKLAAI</sequence>
<feature type="domain" description="Protein kinase" evidence="12">
    <location>
        <begin position="388"/>
        <end position="672"/>
    </location>
</feature>
<proteinExistence type="inferred from homology"/>
<dbReference type="Gene3D" id="3.30.200.20">
    <property type="entry name" value="Phosphorylase Kinase, domain 1"/>
    <property type="match status" value="1"/>
</dbReference>
<evidence type="ECO:0000256" key="11">
    <source>
        <dbReference type="SAM" id="MobiDB-lite"/>
    </source>
</evidence>
<comment type="catalytic activity">
    <reaction evidence="8">
        <text>L-seryl-[protein] + ATP = O-phospho-L-seryl-[protein] + ADP + H(+)</text>
        <dbReference type="Rhea" id="RHEA:17989"/>
        <dbReference type="Rhea" id="RHEA-COMP:9863"/>
        <dbReference type="Rhea" id="RHEA-COMP:11604"/>
        <dbReference type="ChEBI" id="CHEBI:15378"/>
        <dbReference type="ChEBI" id="CHEBI:29999"/>
        <dbReference type="ChEBI" id="CHEBI:30616"/>
        <dbReference type="ChEBI" id="CHEBI:83421"/>
        <dbReference type="ChEBI" id="CHEBI:456216"/>
        <dbReference type="EC" id="2.7.11.22"/>
    </reaction>
</comment>
<evidence type="ECO:0000256" key="4">
    <source>
        <dbReference type="ARBA" id="ARBA00022741"/>
    </source>
</evidence>
<dbReference type="GO" id="GO:0005524">
    <property type="term" value="F:ATP binding"/>
    <property type="evidence" value="ECO:0007669"/>
    <property type="project" value="UniProtKB-UniRule"/>
</dbReference>
<evidence type="ECO:0000256" key="6">
    <source>
        <dbReference type="ARBA" id="ARBA00022840"/>
    </source>
</evidence>
<evidence type="ECO:0000313" key="13">
    <source>
        <dbReference type="EMBL" id="SAM06672.1"/>
    </source>
</evidence>
<evidence type="ECO:0000256" key="9">
    <source>
        <dbReference type="ARBA" id="ARBA00049280"/>
    </source>
</evidence>
<evidence type="ECO:0000256" key="1">
    <source>
        <dbReference type="ARBA" id="ARBA00006485"/>
    </source>
</evidence>
<gene>
    <name evidence="13" type="primary">ABSGL_12467.1 scaffold 12955</name>
</gene>
<dbReference type="InterPro" id="IPR050108">
    <property type="entry name" value="CDK"/>
</dbReference>
<dbReference type="PANTHER" id="PTHR24056">
    <property type="entry name" value="CELL DIVISION PROTEIN KINASE"/>
    <property type="match status" value="1"/>
</dbReference>
<feature type="compositionally biased region" description="Basic residues" evidence="11">
    <location>
        <begin position="56"/>
        <end position="75"/>
    </location>
</feature>
<dbReference type="GO" id="GO:0004693">
    <property type="term" value="F:cyclin-dependent protein serine/threonine kinase activity"/>
    <property type="evidence" value="ECO:0007669"/>
    <property type="project" value="UniProtKB-EC"/>
</dbReference>
<dbReference type="OMA" id="AYWRGAS"/>
<keyword evidence="14" id="KW-1185">Reference proteome</keyword>
<dbReference type="AlphaFoldDB" id="A0A163MN40"/>
<feature type="region of interest" description="Disordered" evidence="11">
    <location>
        <begin position="343"/>
        <end position="364"/>
    </location>
</feature>
<dbReference type="SMART" id="SM00220">
    <property type="entry name" value="S_TKc"/>
    <property type="match status" value="1"/>
</dbReference>
<comment type="similarity">
    <text evidence="1">Belongs to the protein kinase superfamily. CMGC Ser/Thr protein kinase family. CDC2/CDKX subfamily.</text>
</comment>
<dbReference type="OrthoDB" id="204883at2759"/>
<dbReference type="GO" id="GO:0032968">
    <property type="term" value="P:positive regulation of transcription elongation by RNA polymerase II"/>
    <property type="evidence" value="ECO:0007669"/>
    <property type="project" value="TreeGrafter"/>
</dbReference>
<evidence type="ECO:0000256" key="7">
    <source>
        <dbReference type="ARBA" id="ARBA00047811"/>
    </source>
</evidence>
<reference evidence="13" key="1">
    <citation type="submission" date="2016-04" db="EMBL/GenBank/DDBJ databases">
        <authorList>
            <person name="Evans L.H."/>
            <person name="Alamgir A."/>
            <person name="Owens N."/>
            <person name="Weber N.D."/>
            <person name="Virtaneva K."/>
            <person name="Barbian K."/>
            <person name="Babar A."/>
            <person name="Rosenke K."/>
        </authorList>
    </citation>
    <scope>NUCLEOTIDE SEQUENCE [LARGE SCALE GENOMIC DNA]</scope>
    <source>
        <strain evidence="13">CBS 101.48</strain>
    </source>
</reference>
<dbReference type="InterPro" id="IPR008271">
    <property type="entry name" value="Ser/Thr_kinase_AS"/>
</dbReference>
<dbReference type="Proteomes" id="UP000078561">
    <property type="component" value="Unassembled WGS sequence"/>
</dbReference>
<dbReference type="FunFam" id="3.30.200.20:FF:000124">
    <property type="entry name" value="Cyclin-dependent kinase 4"/>
    <property type="match status" value="1"/>
</dbReference>
<protein>
    <recommendedName>
        <fullName evidence="12">Protein kinase domain-containing protein</fullName>
    </recommendedName>
</protein>
<feature type="compositionally biased region" description="Basic and acidic residues" evidence="11">
    <location>
        <begin position="88"/>
        <end position="115"/>
    </location>
</feature>
<keyword evidence="6 10" id="KW-0067">ATP-binding</keyword>
<comment type="catalytic activity">
    <reaction evidence="7">
        <text>L-threonyl-[protein] + ATP = O-phospho-L-threonyl-[protein] + ADP + H(+)</text>
        <dbReference type="Rhea" id="RHEA:46608"/>
        <dbReference type="Rhea" id="RHEA-COMP:11060"/>
        <dbReference type="Rhea" id="RHEA-COMP:11605"/>
        <dbReference type="ChEBI" id="CHEBI:15378"/>
        <dbReference type="ChEBI" id="CHEBI:30013"/>
        <dbReference type="ChEBI" id="CHEBI:30616"/>
        <dbReference type="ChEBI" id="CHEBI:61977"/>
        <dbReference type="ChEBI" id="CHEBI:456216"/>
        <dbReference type="EC" id="2.7.11.22"/>
    </reaction>
</comment>
<dbReference type="InterPro" id="IPR000719">
    <property type="entry name" value="Prot_kinase_dom"/>
</dbReference>
<evidence type="ECO:0000256" key="5">
    <source>
        <dbReference type="ARBA" id="ARBA00022777"/>
    </source>
</evidence>
<keyword evidence="3" id="KW-0808">Transferase</keyword>
<feature type="binding site" evidence="10">
    <location>
        <position position="417"/>
    </location>
    <ligand>
        <name>ATP</name>
        <dbReference type="ChEBI" id="CHEBI:30616"/>
    </ligand>
</feature>
<dbReference type="GO" id="GO:0030332">
    <property type="term" value="F:cyclin binding"/>
    <property type="evidence" value="ECO:0007669"/>
    <property type="project" value="TreeGrafter"/>
</dbReference>
<dbReference type="SUPFAM" id="SSF56112">
    <property type="entry name" value="Protein kinase-like (PK-like)"/>
    <property type="match status" value="1"/>
</dbReference>
<keyword evidence="2" id="KW-0723">Serine/threonine-protein kinase</keyword>
<dbReference type="GO" id="GO:0008353">
    <property type="term" value="F:RNA polymerase II CTD heptapeptide repeat kinase activity"/>
    <property type="evidence" value="ECO:0007669"/>
    <property type="project" value="UniProtKB-EC"/>
</dbReference>
<evidence type="ECO:0000259" key="12">
    <source>
        <dbReference type="PROSITE" id="PS50011"/>
    </source>
</evidence>
<dbReference type="GO" id="GO:0008024">
    <property type="term" value="C:cyclin/CDK positive transcription elongation factor complex"/>
    <property type="evidence" value="ECO:0007669"/>
    <property type="project" value="TreeGrafter"/>
</dbReference>
<feature type="compositionally biased region" description="Low complexity" evidence="11">
    <location>
        <begin position="218"/>
        <end position="232"/>
    </location>
</feature>
<dbReference type="FunCoup" id="A0A163MN40">
    <property type="interactions" value="241"/>
</dbReference>
<evidence type="ECO:0000256" key="2">
    <source>
        <dbReference type="ARBA" id="ARBA00022527"/>
    </source>
</evidence>
<keyword evidence="4 10" id="KW-0547">Nucleotide-binding</keyword>
<dbReference type="InterPro" id="IPR017441">
    <property type="entry name" value="Protein_kinase_ATP_BS"/>
</dbReference>
<dbReference type="PANTHER" id="PTHR24056:SF546">
    <property type="entry name" value="CYCLIN-DEPENDENT KINASE 12"/>
    <property type="match status" value="1"/>
</dbReference>
<feature type="compositionally biased region" description="Low complexity" evidence="11">
    <location>
        <begin position="148"/>
        <end position="183"/>
    </location>
</feature>
<accession>A0A163MN40</accession>
<dbReference type="EMBL" id="LT554635">
    <property type="protein sequence ID" value="SAM06672.1"/>
    <property type="molecule type" value="Genomic_DNA"/>
</dbReference>
<evidence type="ECO:0000256" key="8">
    <source>
        <dbReference type="ARBA" id="ARBA00048367"/>
    </source>
</evidence>
<dbReference type="PROSITE" id="PS50011">
    <property type="entry name" value="PROTEIN_KINASE_DOM"/>
    <property type="match status" value="1"/>
</dbReference>
<evidence type="ECO:0000313" key="14">
    <source>
        <dbReference type="Proteomes" id="UP000078561"/>
    </source>
</evidence>
<dbReference type="CDD" id="cd07840">
    <property type="entry name" value="STKc_CDK9_like"/>
    <property type="match status" value="1"/>
</dbReference>
<evidence type="ECO:0000256" key="10">
    <source>
        <dbReference type="PROSITE-ProRule" id="PRU10141"/>
    </source>
</evidence>
<evidence type="ECO:0000256" key="3">
    <source>
        <dbReference type="ARBA" id="ARBA00022679"/>
    </source>
</evidence>
<feature type="compositionally biased region" description="Pro residues" evidence="11">
    <location>
        <begin position="184"/>
        <end position="217"/>
    </location>
</feature>
<dbReference type="FunFam" id="1.10.510.10:FF:000415">
    <property type="entry name" value="CMGC/CDK/CRK7 protein kinase, variant"/>
    <property type="match status" value="1"/>
</dbReference>
<feature type="compositionally biased region" description="Pro residues" evidence="11">
    <location>
        <begin position="349"/>
        <end position="358"/>
    </location>
</feature>
<dbReference type="STRING" id="4829.A0A163MN40"/>
<dbReference type="InterPro" id="IPR011009">
    <property type="entry name" value="Kinase-like_dom_sf"/>
</dbReference>
<keyword evidence="5" id="KW-0418">Kinase</keyword>
<feature type="compositionally biased region" description="Polar residues" evidence="11">
    <location>
        <begin position="131"/>
        <end position="147"/>
    </location>
</feature>
<organism evidence="13">
    <name type="scientific">Absidia glauca</name>
    <name type="common">Pin mould</name>
    <dbReference type="NCBI Taxonomy" id="4829"/>
    <lineage>
        <taxon>Eukaryota</taxon>
        <taxon>Fungi</taxon>
        <taxon>Fungi incertae sedis</taxon>
        <taxon>Mucoromycota</taxon>
        <taxon>Mucoromycotina</taxon>
        <taxon>Mucoromycetes</taxon>
        <taxon>Mucorales</taxon>
        <taxon>Cunninghamellaceae</taxon>
        <taxon>Absidia</taxon>
    </lineage>
</organism>
<dbReference type="Pfam" id="PF00069">
    <property type="entry name" value="Pkinase"/>
    <property type="match status" value="1"/>
</dbReference>
<feature type="compositionally biased region" description="Basic and acidic residues" evidence="11">
    <location>
        <begin position="1"/>
        <end position="22"/>
    </location>
</feature>
<dbReference type="PROSITE" id="PS00108">
    <property type="entry name" value="PROTEIN_KINASE_ST"/>
    <property type="match status" value="1"/>
</dbReference>
<dbReference type="Gene3D" id="1.10.510.10">
    <property type="entry name" value="Transferase(Phosphotransferase) domain 1"/>
    <property type="match status" value="1"/>
</dbReference>
<comment type="catalytic activity">
    <reaction evidence="9">
        <text>[DNA-directed RNA polymerase] + ATP = phospho-[DNA-directed RNA polymerase] + ADP + H(+)</text>
        <dbReference type="Rhea" id="RHEA:10216"/>
        <dbReference type="Rhea" id="RHEA-COMP:11321"/>
        <dbReference type="Rhea" id="RHEA-COMP:11322"/>
        <dbReference type="ChEBI" id="CHEBI:15378"/>
        <dbReference type="ChEBI" id="CHEBI:30616"/>
        <dbReference type="ChEBI" id="CHEBI:43176"/>
        <dbReference type="ChEBI" id="CHEBI:68546"/>
        <dbReference type="ChEBI" id="CHEBI:456216"/>
        <dbReference type="EC" id="2.7.11.23"/>
    </reaction>
</comment>
<dbReference type="InParanoid" id="A0A163MN40"/>